<sequence length="84" mass="9292">MNWAMLALPPIAGSVAGYFVSKWVEGRVEKIVAFWAVWAGTATLIHVLLDLMPIVALAYPLLALATASFMVRGIRTHERKGRNR</sequence>
<evidence type="ECO:0000256" key="1">
    <source>
        <dbReference type="SAM" id="Phobius"/>
    </source>
</evidence>
<dbReference type="Proteomes" id="UP001063698">
    <property type="component" value="Chromosome"/>
</dbReference>
<gene>
    <name evidence="2" type="ORF">IPA_03640</name>
</gene>
<feature type="transmembrane region" description="Helical" evidence="1">
    <location>
        <begin position="55"/>
        <end position="74"/>
    </location>
</feature>
<evidence type="ECO:0000313" key="2">
    <source>
        <dbReference type="EMBL" id="UXD22335.1"/>
    </source>
</evidence>
<organism evidence="2 3">
    <name type="scientific">Ignicoccus pacificus DSM 13166</name>
    <dbReference type="NCBI Taxonomy" id="940294"/>
    <lineage>
        <taxon>Archaea</taxon>
        <taxon>Thermoproteota</taxon>
        <taxon>Thermoprotei</taxon>
        <taxon>Desulfurococcales</taxon>
        <taxon>Desulfurococcaceae</taxon>
        <taxon>Ignicoccus</taxon>
    </lineage>
</organism>
<dbReference type="KEGG" id="ipc:IPA_03640"/>
<evidence type="ECO:0000313" key="3">
    <source>
        <dbReference type="Proteomes" id="UP001063698"/>
    </source>
</evidence>
<feature type="transmembrane region" description="Helical" evidence="1">
    <location>
        <begin position="6"/>
        <end position="24"/>
    </location>
</feature>
<dbReference type="AlphaFoldDB" id="A0A977PLH1"/>
<accession>A0A977PLH1</accession>
<dbReference type="EMBL" id="CP006868">
    <property type="protein sequence ID" value="UXD22335.1"/>
    <property type="molecule type" value="Genomic_DNA"/>
</dbReference>
<protein>
    <submittedName>
        <fullName evidence="2">Uncharacterized protein</fullName>
    </submittedName>
</protein>
<keyword evidence="1" id="KW-1133">Transmembrane helix</keyword>
<reference evidence="2" key="1">
    <citation type="submission" date="2013-11" db="EMBL/GenBank/DDBJ databases">
        <title>Comparative genomics of Ignicoccus.</title>
        <authorList>
            <person name="Podar M."/>
        </authorList>
    </citation>
    <scope>NUCLEOTIDE SEQUENCE</scope>
    <source>
        <strain evidence="2">DSM 13166</strain>
    </source>
</reference>
<keyword evidence="1" id="KW-0472">Membrane</keyword>
<proteinExistence type="predicted"/>
<keyword evidence="1" id="KW-0812">Transmembrane</keyword>
<name>A0A977PLH1_9CREN</name>
<keyword evidence="3" id="KW-1185">Reference proteome</keyword>
<feature type="transmembrane region" description="Helical" evidence="1">
    <location>
        <begin position="31"/>
        <end position="49"/>
    </location>
</feature>